<evidence type="ECO:0000313" key="1">
    <source>
        <dbReference type="EMBL" id="GGG81671.1"/>
    </source>
</evidence>
<dbReference type="EMBL" id="BMGT01000003">
    <property type="protein sequence ID" value="GGG81671.1"/>
    <property type="molecule type" value="Genomic_DNA"/>
</dbReference>
<comment type="caution">
    <text evidence="1">The sequence shown here is derived from an EMBL/GenBank/DDBJ whole genome shotgun (WGS) entry which is preliminary data.</text>
</comment>
<organism evidence="1 2">
    <name type="scientific">Edaphobacter dinghuensis</name>
    <dbReference type="NCBI Taxonomy" id="1560005"/>
    <lineage>
        <taxon>Bacteria</taxon>
        <taxon>Pseudomonadati</taxon>
        <taxon>Acidobacteriota</taxon>
        <taxon>Terriglobia</taxon>
        <taxon>Terriglobales</taxon>
        <taxon>Acidobacteriaceae</taxon>
        <taxon>Edaphobacter</taxon>
    </lineage>
</organism>
<protein>
    <submittedName>
        <fullName evidence="1">Uncharacterized protein</fullName>
    </submittedName>
</protein>
<reference evidence="1" key="1">
    <citation type="journal article" date="2014" name="Int. J. Syst. Evol. Microbiol.">
        <title>Complete genome sequence of Corynebacterium casei LMG S-19264T (=DSM 44701T), isolated from a smear-ripened cheese.</title>
        <authorList>
            <consortium name="US DOE Joint Genome Institute (JGI-PGF)"/>
            <person name="Walter F."/>
            <person name="Albersmeier A."/>
            <person name="Kalinowski J."/>
            <person name="Ruckert C."/>
        </authorList>
    </citation>
    <scope>NUCLEOTIDE SEQUENCE</scope>
    <source>
        <strain evidence="1">CGMCC 1.12997</strain>
    </source>
</reference>
<name>A0A917HL32_9BACT</name>
<keyword evidence="2" id="KW-1185">Reference proteome</keyword>
<dbReference type="Proteomes" id="UP000647241">
    <property type="component" value="Unassembled WGS sequence"/>
</dbReference>
<reference evidence="1" key="2">
    <citation type="submission" date="2020-09" db="EMBL/GenBank/DDBJ databases">
        <authorList>
            <person name="Sun Q."/>
            <person name="Zhou Y."/>
        </authorList>
    </citation>
    <scope>NUCLEOTIDE SEQUENCE</scope>
    <source>
        <strain evidence="1">CGMCC 1.12997</strain>
    </source>
</reference>
<evidence type="ECO:0000313" key="2">
    <source>
        <dbReference type="Proteomes" id="UP000647241"/>
    </source>
</evidence>
<proteinExistence type="predicted"/>
<dbReference type="RefSeq" id="WP_188554673.1">
    <property type="nucleotide sequence ID" value="NZ_BMGT01000003.1"/>
</dbReference>
<gene>
    <name evidence="1" type="ORF">GCM10011585_26450</name>
</gene>
<dbReference type="AlphaFoldDB" id="A0A917HL32"/>
<accession>A0A917HL32</accession>
<sequence length="160" mass="18612">MHARLAALKRLMSLYGGIEEISSMDLQRAIAAVQETEQAIDMEEERARLSNFHGRDALIAGDALGLAAARTQRQIAEWRQERLWEIRREREMLKDEARKQYIATRLQSEQMKYVVGNTAAQMEVEEGRKTQTTLDDRFLARRRWTDMREELRASIEISSS</sequence>